<evidence type="ECO:0000313" key="17">
    <source>
        <dbReference type="EMBL" id="KAG8189462.1"/>
    </source>
</evidence>
<evidence type="ECO:0000256" key="3">
    <source>
        <dbReference type="ARBA" id="ARBA00022475"/>
    </source>
</evidence>
<evidence type="ECO:0000256" key="4">
    <source>
        <dbReference type="ARBA" id="ARBA00022538"/>
    </source>
</evidence>
<evidence type="ECO:0000256" key="2">
    <source>
        <dbReference type="ARBA" id="ARBA00022448"/>
    </source>
</evidence>
<dbReference type="Proteomes" id="UP000827092">
    <property type="component" value="Unassembled WGS sequence"/>
</dbReference>
<evidence type="ECO:0000256" key="8">
    <source>
        <dbReference type="ARBA" id="ARBA00022882"/>
    </source>
</evidence>
<organism evidence="17 18">
    <name type="scientific">Oedothorax gibbosus</name>
    <dbReference type="NCBI Taxonomy" id="931172"/>
    <lineage>
        <taxon>Eukaryota</taxon>
        <taxon>Metazoa</taxon>
        <taxon>Ecdysozoa</taxon>
        <taxon>Arthropoda</taxon>
        <taxon>Chelicerata</taxon>
        <taxon>Arachnida</taxon>
        <taxon>Araneae</taxon>
        <taxon>Araneomorphae</taxon>
        <taxon>Entelegynae</taxon>
        <taxon>Araneoidea</taxon>
        <taxon>Linyphiidae</taxon>
        <taxon>Erigoninae</taxon>
        <taxon>Oedothorax</taxon>
    </lineage>
</organism>
<dbReference type="Gene3D" id="1.10.287.70">
    <property type="match status" value="1"/>
</dbReference>
<evidence type="ECO:0000256" key="13">
    <source>
        <dbReference type="ARBA" id="ARBA00034430"/>
    </source>
</evidence>
<dbReference type="GO" id="GO:0046872">
    <property type="term" value="F:metal ion binding"/>
    <property type="evidence" value="ECO:0007669"/>
    <property type="project" value="UniProtKB-KW"/>
</dbReference>
<dbReference type="InterPro" id="IPR005410">
    <property type="entry name" value="2pore_dom_K_chnl_THIK"/>
</dbReference>
<evidence type="ECO:0000256" key="9">
    <source>
        <dbReference type="ARBA" id="ARBA00022989"/>
    </source>
</evidence>
<dbReference type="InterPro" id="IPR013099">
    <property type="entry name" value="K_chnl_dom"/>
</dbReference>
<dbReference type="InterPro" id="IPR003280">
    <property type="entry name" value="2pore_dom_K_chnl"/>
</dbReference>
<feature type="transmembrane region" description="Helical" evidence="15">
    <location>
        <begin position="106"/>
        <end position="127"/>
    </location>
</feature>
<evidence type="ECO:0000256" key="11">
    <source>
        <dbReference type="ARBA" id="ARBA00023136"/>
    </source>
</evidence>
<keyword evidence="18" id="KW-1185">Reference proteome</keyword>
<keyword evidence="4" id="KW-0633">Potassium transport</keyword>
<keyword evidence="12" id="KW-0407">Ion channel</keyword>
<dbReference type="GO" id="GO:0005886">
    <property type="term" value="C:plasma membrane"/>
    <property type="evidence" value="ECO:0007669"/>
    <property type="project" value="UniProtKB-SubCell"/>
</dbReference>
<feature type="region of interest" description="Disordered" evidence="14">
    <location>
        <begin position="210"/>
        <end position="239"/>
    </location>
</feature>
<comment type="catalytic activity">
    <reaction evidence="13">
        <text>K(+)(in) = K(+)(out)</text>
        <dbReference type="Rhea" id="RHEA:29463"/>
        <dbReference type="ChEBI" id="CHEBI:29103"/>
    </reaction>
</comment>
<dbReference type="GO" id="GO:0022841">
    <property type="term" value="F:potassium ion leak channel activity"/>
    <property type="evidence" value="ECO:0007669"/>
    <property type="project" value="TreeGrafter"/>
</dbReference>
<proteinExistence type="predicted"/>
<evidence type="ECO:0000256" key="7">
    <source>
        <dbReference type="ARBA" id="ARBA00022826"/>
    </source>
</evidence>
<feature type="transmembrane region" description="Helical" evidence="15">
    <location>
        <begin position="78"/>
        <end position="100"/>
    </location>
</feature>
<keyword evidence="7" id="KW-0631">Potassium channel</keyword>
<keyword evidence="2" id="KW-0813">Transport</keyword>
<name>A0AAV6UYE9_9ARAC</name>
<gene>
    <name evidence="17" type="ORF">JTE90_018115</name>
</gene>
<dbReference type="Pfam" id="PF07885">
    <property type="entry name" value="Ion_trans_2"/>
    <property type="match status" value="1"/>
</dbReference>
<evidence type="ECO:0000256" key="6">
    <source>
        <dbReference type="ARBA" id="ARBA00022723"/>
    </source>
</evidence>
<feature type="transmembrane region" description="Helical" evidence="15">
    <location>
        <begin position="139"/>
        <end position="160"/>
    </location>
</feature>
<keyword evidence="9 15" id="KW-1133">Transmembrane helix</keyword>
<dbReference type="PANTHER" id="PTHR11003:SF10">
    <property type="entry name" value="POTASSIUM CHANNEL DOMAIN-CONTAINING PROTEIN"/>
    <property type="match status" value="1"/>
</dbReference>
<dbReference type="SUPFAM" id="SSF81324">
    <property type="entry name" value="Voltage-gated potassium channels"/>
    <property type="match status" value="1"/>
</dbReference>
<keyword evidence="7" id="KW-0630">Potassium</keyword>
<feature type="compositionally biased region" description="Acidic residues" evidence="14">
    <location>
        <begin position="224"/>
        <end position="233"/>
    </location>
</feature>
<keyword evidence="10" id="KW-0406">Ion transport</keyword>
<keyword evidence="3" id="KW-1003">Cell membrane</keyword>
<dbReference type="GO" id="GO:0034702">
    <property type="term" value="C:monoatomic ion channel complex"/>
    <property type="evidence" value="ECO:0007669"/>
    <property type="project" value="UniProtKB-KW"/>
</dbReference>
<dbReference type="AlphaFoldDB" id="A0AAV6UYE9"/>
<accession>A0AAV6UYE9</accession>
<dbReference type="GO" id="GO:0030322">
    <property type="term" value="P:stabilization of membrane potential"/>
    <property type="evidence" value="ECO:0007669"/>
    <property type="project" value="TreeGrafter"/>
</dbReference>
<dbReference type="PROSITE" id="PS51257">
    <property type="entry name" value="PROKAR_LIPOPROTEIN"/>
    <property type="match status" value="1"/>
</dbReference>
<evidence type="ECO:0000313" key="18">
    <source>
        <dbReference type="Proteomes" id="UP000827092"/>
    </source>
</evidence>
<evidence type="ECO:0000256" key="12">
    <source>
        <dbReference type="ARBA" id="ARBA00023303"/>
    </source>
</evidence>
<feature type="domain" description="Potassium channel" evidence="16">
    <location>
        <begin position="89"/>
        <end position="167"/>
    </location>
</feature>
<dbReference type="GO" id="GO:0015271">
    <property type="term" value="F:outward rectifier potassium channel activity"/>
    <property type="evidence" value="ECO:0007669"/>
    <property type="project" value="TreeGrafter"/>
</dbReference>
<dbReference type="PRINTS" id="PR01588">
    <property type="entry name" value="THIKCHANNEL"/>
</dbReference>
<evidence type="ECO:0000256" key="10">
    <source>
        <dbReference type="ARBA" id="ARBA00023065"/>
    </source>
</evidence>
<dbReference type="PANTHER" id="PTHR11003">
    <property type="entry name" value="POTASSIUM CHANNEL, SUBFAMILY K"/>
    <property type="match status" value="1"/>
</dbReference>
<feature type="transmembrane region" description="Helical" evidence="15">
    <location>
        <begin position="12"/>
        <end position="43"/>
    </location>
</feature>
<keyword evidence="8" id="KW-0851">Voltage-gated channel</keyword>
<evidence type="ECO:0000256" key="15">
    <source>
        <dbReference type="SAM" id="Phobius"/>
    </source>
</evidence>
<evidence type="ECO:0000259" key="16">
    <source>
        <dbReference type="Pfam" id="PF07885"/>
    </source>
</evidence>
<keyword evidence="6" id="KW-0479">Metal-binding</keyword>
<protein>
    <recommendedName>
        <fullName evidence="16">Potassium channel domain-containing protein</fullName>
    </recommendedName>
</protein>
<evidence type="ECO:0000256" key="14">
    <source>
        <dbReference type="SAM" id="MobiDB-lite"/>
    </source>
</evidence>
<evidence type="ECO:0000256" key="1">
    <source>
        <dbReference type="ARBA" id="ARBA00004651"/>
    </source>
</evidence>
<sequence length="307" mass="34682">MTTPKTIAGRIVVVFYGFFGCSGAILFFNLFLERIITFLAYVLRMLHERELRKKGFFDSRRDSQVSFDYNLDEWKPSVYWVMLYLFVATITIAVTASFLYSPMEGWTYLDCLYFCFVTFSTIGFGDLVTSQEPKYPHIIFYRLANFAVIVSGCCCIYSLFNVTSIVIKQVLNWLMKTLDCSCRRCKSKKPPGRPQILARGRRNAITPYHLRNQARSMGGKEGDTSDNDSTYDSDGERRNSGEMISMADLLKANKVSLAVMQKQLHESAQRGQAILLPSRLAAQDNSFKPGAVGPLAIVSKTLGDDDS</sequence>
<dbReference type="EMBL" id="JAFNEN010000214">
    <property type="protein sequence ID" value="KAG8189462.1"/>
    <property type="molecule type" value="Genomic_DNA"/>
</dbReference>
<comment type="caution">
    <text evidence="17">The sequence shown here is derived from an EMBL/GenBank/DDBJ whole genome shotgun (WGS) entry which is preliminary data.</text>
</comment>
<reference evidence="17 18" key="1">
    <citation type="journal article" date="2022" name="Nat. Ecol. Evol.">
        <title>A masculinizing supergene underlies an exaggerated male reproductive morph in a spider.</title>
        <authorList>
            <person name="Hendrickx F."/>
            <person name="De Corte Z."/>
            <person name="Sonet G."/>
            <person name="Van Belleghem S.M."/>
            <person name="Kostlbacher S."/>
            <person name="Vangestel C."/>
        </authorList>
    </citation>
    <scope>NUCLEOTIDE SEQUENCE [LARGE SCALE GENOMIC DNA]</scope>
    <source>
        <strain evidence="17">W744_W776</strain>
    </source>
</reference>
<keyword evidence="11 15" id="KW-0472">Membrane</keyword>
<comment type="subcellular location">
    <subcellularLocation>
        <location evidence="1">Cell membrane</location>
        <topology evidence="1">Multi-pass membrane protein</topology>
    </subcellularLocation>
</comment>
<keyword evidence="5 15" id="KW-0812">Transmembrane</keyword>
<evidence type="ECO:0000256" key="5">
    <source>
        <dbReference type="ARBA" id="ARBA00022692"/>
    </source>
</evidence>